<name>A0A2P5BK82_PARAD</name>
<evidence type="ECO:0000313" key="3">
    <source>
        <dbReference type="Proteomes" id="UP000237105"/>
    </source>
</evidence>
<proteinExistence type="predicted"/>
<reference evidence="3" key="1">
    <citation type="submission" date="2016-06" db="EMBL/GenBank/DDBJ databases">
        <title>Parallel loss of symbiosis genes in relatives of nitrogen-fixing non-legume Parasponia.</title>
        <authorList>
            <person name="Van Velzen R."/>
            <person name="Holmer R."/>
            <person name="Bu F."/>
            <person name="Rutten L."/>
            <person name="Van Zeijl A."/>
            <person name="Liu W."/>
            <person name="Santuari L."/>
            <person name="Cao Q."/>
            <person name="Sharma T."/>
            <person name="Shen D."/>
            <person name="Roswanjaya Y."/>
            <person name="Wardhani T."/>
            <person name="Kalhor M.S."/>
            <person name="Jansen J."/>
            <person name="Van den Hoogen J."/>
            <person name="Gungor B."/>
            <person name="Hartog M."/>
            <person name="Hontelez J."/>
            <person name="Verver J."/>
            <person name="Yang W.-C."/>
            <person name="Schijlen E."/>
            <person name="Repin R."/>
            <person name="Schilthuizen M."/>
            <person name="Schranz E."/>
            <person name="Heidstra R."/>
            <person name="Miyata K."/>
            <person name="Fedorova E."/>
            <person name="Kohlen W."/>
            <person name="Bisseling T."/>
            <person name="Smit S."/>
            <person name="Geurts R."/>
        </authorList>
    </citation>
    <scope>NUCLEOTIDE SEQUENCE [LARGE SCALE GENOMIC DNA]</scope>
    <source>
        <strain evidence="3">cv. WU1-14</strain>
    </source>
</reference>
<gene>
    <name evidence="2" type="ORF">PanWU01x14_231620</name>
</gene>
<comment type="caution">
    <text evidence="2">The sequence shown here is derived from an EMBL/GenBank/DDBJ whole genome shotgun (WGS) entry which is preliminary data.</text>
</comment>
<dbReference type="EMBL" id="JXTB01000265">
    <property type="protein sequence ID" value="PON49173.1"/>
    <property type="molecule type" value="Genomic_DNA"/>
</dbReference>
<dbReference type="OrthoDB" id="1750980at2759"/>
<feature type="transmembrane region" description="Helical" evidence="1">
    <location>
        <begin position="81"/>
        <end position="98"/>
    </location>
</feature>
<sequence>MNKCPNNDFIQERLDWYVCFDNWRKLYNTPIIEHGVFISSDHCPLILWLIKGPDNQDDLWILNLNLTSFGRMGAERWWRRLGMKMFFLTMLLLIFNAGQMCSGSLTLELSDLCLFKAIYKKFEKEDISSIQMGRCGWQNERNLGP</sequence>
<dbReference type="Proteomes" id="UP000237105">
    <property type="component" value="Unassembled WGS sequence"/>
</dbReference>
<keyword evidence="1" id="KW-0472">Membrane</keyword>
<accession>A0A2P5BK82</accession>
<keyword evidence="1" id="KW-1133">Transmembrane helix</keyword>
<keyword evidence="1" id="KW-0812">Transmembrane</keyword>
<protein>
    <submittedName>
        <fullName evidence="2">Uncharacterized protein</fullName>
    </submittedName>
</protein>
<keyword evidence="3" id="KW-1185">Reference proteome</keyword>
<evidence type="ECO:0000256" key="1">
    <source>
        <dbReference type="SAM" id="Phobius"/>
    </source>
</evidence>
<organism evidence="2 3">
    <name type="scientific">Parasponia andersonii</name>
    <name type="common">Sponia andersonii</name>
    <dbReference type="NCBI Taxonomy" id="3476"/>
    <lineage>
        <taxon>Eukaryota</taxon>
        <taxon>Viridiplantae</taxon>
        <taxon>Streptophyta</taxon>
        <taxon>Embryophyta</taxon>
        <taxon>Tracheophyta</taxon>
        <taxon>Spermatophyta</taxon>
        <taxon>Magnoliopsida</taxon>
        <taxon>eudicotyledons</taxon>
        <taxon>Gunneridae</taxon>
        <taxon>Pentapetalae</taxon>
        <taxon>rosids</taxon>
        <taxon>fabids</taxon>
        <taxon>Rosales</taxon>
        <taxon>Cannabaceae</taxon>
        <taxon>Parasponia</taxon>
    </lineage>
</organism>
<dbReference type="AlphaFoldDB" id="A0A2P5BK82"/>
<evidence type="ECO:0000313" key="2">
    <source>
        <dbReference type="EMBL" id="PON49173.1"/>
    </source>
</evidence>